<dbReference type="AlphaFoldDB" id="A0A3B0ZUK6"/>
<name>A0A3B0ZUK6_9ZZZZ</name>
<protein>
    <submittedName>
        <fullName evidence="1">Uncharacterized protein</fullName>
    </submittedName>
</protein>
<organism evidence="1">
    <name type="scientific">hydrothermal vent metagenome</name>
    <dbReference type="NCBI Taxonomy" id="652676"/>
    <lineage>
        <taxon>unclassified sequences</taxon>
        <taxon>metagenomes</taxon>
        <taxon>ecological metagenomes</taxon>
    </lineage>
</organism>
<proteinExistence type="predicted"/>
<gene>
    <name evidence="1" type="ORF">MNBD_GAMMA16-2197</name>
</gene>
<reference evidence="1" key="1">
    <citation type="submission" date="2018-06" db="EMBL/GenBank/DDBJ databases">
        <authorList>
            <person name="Zhirakovskaya E."/>
        </authorList>
    </citation>
    <scope>NUCLEOTIDE SEQUENCE</scope>
</reference>
<dbReference type="EMBL" id="UOFO01000060">
    <property type="protein sequence ID" value="VAW85124.1"/>
    <property type="molecule type" value="Genomic_DNA"/>
</dbReference>
<sequence>MSGLAVFGFKFPSLLQFEKSLDSEPMISRNLRTLYGVKKAPSDTCMRERLDQVDPRQLRRPFKQIFAHLQRGKALEPFPKSQTRRVY</sequence>
<accession>A0A3B0ZUK6</accession>
<evidence type="ECO:0000313" key="1">
    <source>
        <dbReference type="EMBL" id="VAW85124.1"/>
    </source>
</evidence>